<keyword evidence="1" id="KW-1133">Transmembrane helix</keyword>
<evidence type="ECO:0000256" key="1">
    <source>
        <dbReference type="SAM" id="Phobius"/>
    </source>
</evidence>
<dbReference type="eggNOG" id="ENOG502TGB5">
    <property type="taxonomic scope" value="Eukaryota"/>
</dbReference>
<feature type="transmembrane region" description="Helical" evidence="1">
    <location>
        <begin position="15"/>
        <end position="34"/>
    </location>
</feature>
<keyword evidence="3" id="KW-1185">Reference proteome</keyword>
<feature type="transmembrane region" description="Helical" evidence="1">
    <location>
        <begin position="130"/>
        <end position="153"/>
    </location>
</feature>
<dbReference type="InterPro" id="IPR019428">
    <property type="entry name" value="7TM_GPCR_serpentine_rcpt_Str"/>
</dbReference>
<dbReference type="SUPFAM" id="SSF81321">
    <property type="entry name" value="Family A G protein-coupled receptor-like"/>
    <property type="match status" value="1"/>
</dbReference>
<gene>
    <name evidence="2" type="ORF">CRE_14844</name>
</gene>
<dbReference type="EMBL" id="DS268510">
    <property type="protein sequence ID" value="EFO83855.1"/>
    <property type="molecule type" value="Genomic_DNA"/>
</dbReference>
<dbReference type="GO" id="GO:0005886">
    <property type="term" value="C:plasma membrane"/>
    <property type="evidence" value="ECO:0007669"/>
    <property type="project" value="TreeGrafter"/>
</dbReference>
<organism evidence="3">
    <name type="scientific">Caenorhabditis remanei</name>
    <name type="common">Caenorhabditis vulgaris</name>
    <dbReference type="NCBI Taxonomy" id="31234"/>
    <lineage>
        <taxon>Eukaryota</taxon>
        <taxon>Metazoa</taxon>
        <taxon>Ecdysozoa</taxon>
        <taxon>Nematoda</taxon>
        <taxon>Chromadorea</taxon>
        <taxon>Rhabditida</taxon>
        <taxon>Rhabditina</taxon>
        <taxon>Rhabditomorpha</taxon>
        <taxon>Rhabditoidea</taxon>
        <taxon>Rhabditidae</taxon>
        <taxon>Peloderinae</taxon>
        <taxon>Caenorhabditis</taxon>
    </lineage>
</organism>
<sequence length="366" mass="42287">MSSQFLLNMALHTSGIGFFVSLISEILLLVLIVYKSRESFGHYKYLMIVYNVVLIMYSIATSNANLAAHSTETSYVLFRMYHGPNRTVGPLFILQFCTMYVTMLIILSVHFIYRYVAIFYHKYIWIFNKFYLGLWVLGSFTLGMLLISLKYFFLGEFPHFTEQLREEFLTNYNLTMDQVLYNGPIYYVYYSISTSSKVKFQICDEKDVCTKPIGVWLTMLALCSCFVICLAVMGYFGTRCYYRLYQMKSELSEHTRKMQKQLLFALVIQAGIPIVIMYTPTALLLVSPIVGVSFGAYSNIAVSMVAVYPPLDQLAIIWIIRDYRNAIKREKPHLRGLIKINFSGLFCRKVAQQEVTSLYSKGRTSL</sequence>
<dbReference type="InParanoid" id="E3N1Y3"/>
<feature type="transmembrane region" description="Helical" evidence="1">
    <location>
        <begin position="262"/>
        <end position="290"/>
    </location>
</feature>
<dbReference type="HOGENOM" id="CLU_036335_2_0_1"/>
<accession>E3N1Y3</accession>
<dbReference type="GO" id="GO:0042048">
    <property type="term" value="P:olfactory behavior"/>
    <property type="evidence" value="ECO:0007669"/>
    <property type="project" value="TreeGrafter"/>
</dbReference>
<evidence type="ECO:0000313" key="2">
    <source>
        <dbReference type="EMBL" id="EFO83855.1"/>
    </source>
</evidence>
<keyword evidence="1" id="KW-0472">Membrane</keyword>
<keyword evidence="1" id="KW-0812">Transmembrane</keyword>
<dbReference type="PANTHER" id="PTHR22943:SF45">
    <property type="entry name" value="SEVEN TM RECEPTOR"/>
    <property type="match status" value="1"/>
</dbReference>
<dbReference type="Proteomes" id="UP000008281">
    <property type="component" value="Unassembled WGS sequence"/>
</dbReference>
<reference evidence="2" key="1">
    <citation type="submission" date="2007-07" db="EMBL/GenBank/DDBJ databases">
        <title>PCAP assembly of the Caenorhabditis remanei genome.</title>
        <authorList>
            <consortium name="The Caenorhabditis remanei Sequencing Consortium"/>
            <person name="Wilson R.K."/>
        </authorList>
    </citation>
    <scope>NUCLEOTIDE SEQUENCE [LARGE SCALE GENOMIC DNA]</scope>
    <source>
        <strain evidence="2">PB4641</strain>
    </source>
</reference>
<feature type="transmembrane region" description="Helical" evidence="1">
    <location>
        <begin position="215"/>
        <end position="242"/>
    </location>
</feature>
<protein>
    <recommendedName>
        <fullName evidence="4">Seven TM Receptor</fullName>
    </recommendedName>
</protein>
<feature type="transmembrane region" description="Helical" evidence="1">
    <location>
        <begin position="46"/>
        <end position="68"/>
    </location>
</feature>
<dbReference type="PANTHER" id="PTHR22943">
    <property type="entry name" value="7-TRANSMEMBRANE DOMAIN RECEPTOR C.ELEGANS"/>
    <property type="match status" value="1"/>
</dbReference>
<feature type="transmembrane region" description="Helical" evidence="1">
    <location>
        <begin position="88"/>
        <end position="109"/>
    </location>
</feature>
<proteinExistence type="predicted"/>
<evidence type="ECO:0000313" key="3">
    <source>
        <dbReference type="Proteomes" id="UP000008281"/>
    </source>
</evidence>
<dbReference type="GO" id="GO:0038022">
    <property type="term" value="F:G protein-coupled olfactory receptor activity"/>
    <property type="evidence" value="ECO:0007669"/>
    <property type="project" value="TreeGrafter"/>
</dbReference>
<dbReference type="FunCoup" id="E3N1Y3">
    <property type="interactions" value="52"/>
</dbReference>
<name>E3N1Y3_CAERE</name>
<dbReference type="STRING" id="31234.E3N1Y3"/>
<dbReference type="OrthoDB" id="5786898at2759"/>
<dbReference type="AlphaFoldDB" id="E3N1Y3"/>
<dbReference type="Pfam" id="PF10326">
    <property type="entry name" value="7TM_GPCR_Str"/>
    <property type="match status" value="1"/>
</dbReference>
<dbReference type="OMA" id="IYYICDD"/>
<feature type="transmembrane region" description="Helical" evidence="1">
    <location>
        <begin position="296"/>
        <end position="320"/>
    </location>
</feature>
<evidence type="ECO:0008006" key="4">
    <source>
        <dbReference type="Google" id="ProtNLM"/>
    </source>
</evidence>